<accession>A0AAV3SLU4</accession>
<dbReference type="InterPro" id="IPR058427">
    <property type="entry name" value="DUF8114"/>
</dbReference>
<reference evidence="2" key="3">
    <citation type="submission" date="2023-12" db="EMBL/GenBank/DDBJ databases">
        <authorList>
            <person name="Sun Q."/>
            <person name="Inoue M."/>
        </authorList>
    </citation>
    <scope>NUCLEOTIDE SEQUENCE</scope>
    <source>
        <strain evidence="2">JCM 12289</strain>
    </source>
</reference>
<organism evidence="2 5">
    <name type="scientific">Halococcus dombrowskii</name>
    <dbReference type="NCBI Taxonomy" id="179637"/>
    <lineage>
        <taxon>Archaea</taxon>
        <taxon>Methanobacteriati</taxon>
        <taxon>Methanobacteriota</taxon>
        <taxon>Stenosarchaea group</taxon>
        <taxon>Halobacteria</taxon>
        <taxon>Halobacteriales</taxon>
        <taxon>Halococcaceae</taxon>
        <taxon>Halococcus</taxon>
    </lineage>
</organism>
<dbReference type="RefSeq" id="WP_244699153.1">
    <property type="nucleotide sequence ID" value="NZ_BAAADN010000085.1"/>
</dbReference>
<evidence type="ECO:0000313" key="5">
    <source>
        <dbReference type="Proteomes" id="UP001500962"/>
    </source>
</evidence>
<evidence type="ECO:0000313" key="4">
    <source>
        <dbReference type="Proteomes" id="UP000830542"/>
    </source>
</evidence>
<evidence type="ECO:0000313" key="3">
    <source>
        <dbReference type="EMBL" id="UOO94094.1"/>
    </source>
</evidence>
<dbReference type="Proteomes" id="UP000830542">
    <property type="component" value="Chromosome"/>
</dbReference>
<evidence type="ECO:0000313" key="2">
    <source>
        <dbReference type="EMBL" id="GAA0475648.1"/>
    </source>
</evidence>
<dbReference type="EMBL" id="CP095005">
    <property type="protein sequence ID" value="UOO94094.1"/>
    <property type="molecule type" value="Genomic_DNA"/>
</dbReference>
<keyword evidence="4" id="KW-1185">Reference proteome</keyword>
<reference evidence="2" key="1">
    <citation type="journal article" date="2014" name="Int. J. Syst. Evol. Microbiol.">
        <title>Complete genome sequence of Corynebacterium casei LMG S-19264T (=DSM 44701T), isolated from a smear-ripened cheese.</title>
        <authorList>
            <consortium name="US DOE Joint Genome Institute (JGI-PGF)"/>
            <person name="Walter F."/>
            <person name="Albersmeier A."/>
            <person name="Kalinowski J."/>
            <person name="Ruckert C."/>
        </authorList>
    </citation>
    <scope>NUCLEOTIDE SEQUENCE</scope>
    <source>
        <strain evidence="2">JCM 12289</strain>
    </source>
</reference>
<dbReference type="EMBL" id="BAAADN010000085">
    <property type="protein sequence ID" value="GAA0475648.1"/>
    <property type="molecule type" value="Genomic_DNA"/>
</dbReference>
<dbReference type="KEGG" id="hdo:MUK72_08930"/>
<evidence type="ECO:0000256" key="1">
    <source>
        <dbReference type="SAM" id="MobiDB-lite"/>
    </source>
</evidence>
<dbReference type="Pfam" id="PF26419">
    <property type="entry name" value="DUF8114"/>
    <property type="match status" value="1"/>
</dbReference>
<name>A0AAV3SLU4_HALDO</name>
<proteinExistence type="predicted"/>
<sequence length="164" mass="18215">MGKVNIALRGWRFDESAVFTDDGDIKPIDEMEPTTRERIVRLRQLIDSPCHACWLIHGDSELDACNDAAAVYGEPLSEVVLCEEHEPDFRYWFREQGGADHRGEPALQDAFHEWFADGGRAPEEYEPVEHVDTDPSAVPSVSGTGSAADAEQEAQSVDLDSLDI</sequence>
<reference evidence="3" key="2">
    <citation type="submission" date="2022-04" db="EMBL/GenBank/DDBJ databases">
        <title>Sequencing and genomic assembly of Halococcus dombrowskii.</title>
        <authorList>
            <person name="Lim S.W."/>
            <person name="MacLea K.S."/>
        </authorList>
    </citation>
    <scope>NUCLEOTIDE SEQUENCE</scope>
    <source>
        <strain evidence="3">H4</strain>
    </source>
</reference>
<dbReference type="AlphaFoldDB" id="A0AAV3SLU4"/>
<gene>
    <name evidence="2" type="ORF">GCM10008985_34970</name>
    <name evidence="3" type="ORF">MUK72_08930</name>
</gene>
<dbReference type="Proteomes" id="UP001500962">
    <property type="component" value="Unassembled WGS sequence"/>
</dbReference>
<feature type="region of interest" description="Disordered" evidence="1">
    <location>
        <begin position="130"/>
        <end position="164"/>
    </location>
</feature>
<protein>
    <submittedName>
        <fullName evidence="2">Uncharacterized protein</fullName>
    </submittedName>
</protein>
<dbReference type="GeneID" id="71761968"/>